<evidence type="ECO:0000313" key="1">
    <source>
        <dbReference type="EMBL" id="CAI0403283.1"/>
    </source>
</evidence>
<dbReference type="AlphaFoldDB" id="A0AAV0J097"/>
<sequence length="220" mass="24195">MKLAAYLQSSSPIFRKQENNFCSLFSFRFPLFDRLSFLRVGVFHLMASAQFNVVPTSAALRTALSEELVSVANVIHQFPEMPDILGRALQFHQLLVAKKLSLVDESVVPNEVNLSLTNLSVLDDHLQVLVPGANVQGADILNVVRSECTLCDEYLAHVIPRGISYRAVTGYNACLYRKVVELKFVAGGGIANPQANIPIEPAPTGESEVSGILLFFPFVF</sequence>
<evidence type="ECO:0000313" key="2">
    <source>
        <dbReference type="Proteomes" id="UP001154282"/>
    </source>
</evidence>
<proteinExistence type="predicted"/>
<gene>
    <name evidence="1" type="ORF">LITE_LOCUS11964</name>
</gene>
<name>A0AAV0J097_9ROSI</name>
<accession>A0AAV0J097</accession>
<keyword evidence="2" id="KW-1185">Reference proteome</keyword>
<reference evidence="1" key="1">
    <citation type="submission" date="2022-08" db="EMBL/GenBank/DDBJ databases">
        <authorList>
            <person name="Gutierrez-Valencia J."/>
        </authorList>
    </citation>
    <scope>NUCLEOTIDE SEQUENCE</scope>
</reference>
<organism evidence="1 2">
    <name type="scientific">Linum tenue</name>
    <dbReference type="NCBI Taxonomy" id="586396"/>
    <lineage>
        <taxon>Eukaryota</taxon>
        <taxon>Viridiplantae</taxon>
        <taxon>Streptophyta</taxon>
        <taxon>Embryophyta</taxon>
        <taxon>Tracheophyta</taxon>
        <taxon>Spermatophyta</taxon>
        <taxon>Magnoliopsida</taxon>
        <taxon>eudicotyledons</taxon>
        <taxon>Gunneridae</taxon>
        <taxon>Pentapetalae</taxon>
        <taxon>rosids</taxon>
        <taxon>fabids</taxon>
        <taxon>Malpighiales</taxon>
        <taxon>Linaceae</taxon>
        <taxon>Linum</taxon>
    </lineage>
</organism>
<protein>
    <submittedName>
        <fullName evidence="1">Uncharacterized protein</fullName>
    </submittedName>
</protein>
<dbReference type="Proteomes" id="UP001154282">
    <property type="component" value="Unassembled WGS sequence"/>
</dbReference>
<dbReference type="EMBL" id="CAMGYJ010000004">
    <property type="protein sequence ID" value="CAI0403283.1"/>
    <property type="molecule type" value="Genomic_DNA"/>
</dbReference>
<comment type="caution">
    <text evidence="1">The sequence shown here is derived from an EMBL/GenBank/DDBJ whole genome shotgun (WGS) entry which is preliminary data.</text>
</comment>